<protein>
    <recommendedName>
        <fullName evidence="3">CMP/dCMP-type deaminase domain-containing protein</fullName>
    </recommendedName>
</protein>
<dbReference type="AlphaFoldDB" id="A0A6B0SLB0"/>
<dbReference type="RefSeq" id="WP_159525278.1">
    <property type="nucleotide sequence ID" value="NZ_WUUU01000013.1"/>
</dbReference>
<evidence type="ECO:0000256" key="1">
    <source>
        <dbReference type="ARBA" id="ARBA00022723"/>
    </source>
</evidence>
<dbReference type="OrthoDB" id="39143at2157"/>
<keyword evidence="2" id="KW-0862">Zinc</keyword>
<evidence type="ECO:0000313" key="4">
    <source>
        <dbReference type="EMBL" id="MXR19702.1"/>
    </source>
</evidence>
<dbReference type="InterPro" id="IPR016193">
    <property type="entry name" value="Cytidine_deaminase-like"/>
</dbReference>
<dbReference type="Proteomes" id="UP000471521">
    <property type="component" value="Unassembled WGS sequence"/>
</dbReference>
<dbReference type="EMBL" id="WUUU01000013">
    <property type="protein sequence ID" value="MXR19702.1"/>
    <property type="molecule type" value="Genomic_DNA"/>
</dbReference>
<dbReference type="Pfam" id="PF00383">
    <property type="entry name" value="dCMP_cyt_deam_1"/>
    <property type="match status" value="1"/>
</dbReference>
<organism evidence="4 5">
    <name type="scientific">Halobacterium bonnevillei</name>
    <dbReference type="NCBI Taxonomy" id="2692200"/>
    <lineage>
        <taxon>Archaea</taxon>
        <taxon>Methanobacteriati</taxon>
        <taxon>Methanobacteriota</taxon>
        <taxon>Stenosarchaea group</taxon>
        <taxon>Halobacteria</taxon>
        <taxon>Halobacteriales</taxon>
        <taxon>Halobacteriaceae</taxon>
        <taxon>Halobacterium</taxon>
    </lineage>
</organism>
<dbReference type="GO" id="GO:0016787">
    <property type="term" value="F:hydrolase activity"/>
    <property type="evidence" value="ECO:0007669"/>
    <property type="project" value="InterPro"/>
</dbReference>
<proteinExistence type="predicted"/>
<dbReference type="SUPFAM" id="SSF53927">
    <property type="entry name" value="Cytidine deaminase-like"/>
    <property type="match status" value="1"/>
</dbReference>
<feature type="domain" description="CMP/dCMP-type deaminase" evidence="3">
    <location>
        <begin position="36"/>
        <end position="117"/>
    </location>
</feature>
<evidence type="ECO:0000256" key="2">
    <source>
        <dbReference type="ARBA" id="ARBA00022833"/>
    </source>
</evidence>
<dbReference type="PROSITE" id="PS00903">
    <property type="entry name" value="CYT_DCMP_DEAMINASES_1"/>
    <property type="match status" value="1"/>
</dbReference>
<keyword evidence="1" id="KW-0479">Metal-binding</keyword>
<sequence>MELSATEREFVDEARGRIRDHARKRRAAGHVDKLYAFVRSETGTVYEGTPLETSMTQADCCAERHAIANMQHAETESTSLDTVLVAGPVPDADDRVTTPCGACRHAISQFSDDATVLCSNFVRRNDG</sequence>
<gene>
    <name evidence="4" type="ORF">GRX66_03440</name>
</gene>
<dbReference type="GO" id="GO:0008270">
    <property type="term" value="F:zinc ion binding"/>
    <property type="evidence" value="ECO:0007669"/>
    <property type="project" value="InterPro"/>
</dbReference>
<evidence type="ECO:0000313" key="5">
    <source>
        <dbReference type="Proteomes" id="UP000471521"/>
    </source>
</evidence>
<name>A0A6B0SLB0_9EURY</name>
<dbReference type="InterPro" id="IPR002125">
    <property type="entry name" value="CMP_dCMP_dom"/>
</dbReference>
<dbReference type="CDD" id="cd01283">
    <property type="entry name" value="cytidine_deaminase"/>
    <property type="match status" value="1"/>
</dbReference>
<comment type="caution">
    <text evidence="4">The sequence shown here is derived from an EMBL/GenBank/DDBJ whole genome shotgun (WGS) entry which is preliminary data.</text>
</comment>
<evidence type="ECO:0000259" key="3">
    <source>
        <dbReference type="Pfam" id="PF00383"/>
    </source>
</evidence>
<keyword evidence="5" id="KW-1185">Reference proteome</keyword>
<reference evidence="4 5" key="1">
    <citation type="submission" date="2019-12" db="EMBL/GenBank/DDBJ databases">
        <title>Isolation and characterization of three novel carbon monoxide-oxidizing members of Halobacteria from salione crusts and soils.</title>
        <authorList>
            <person name="Myers M.R."/>
            <person name="King G.M."/>
        </authorList>
    </citation>
    <scope>NUCLEOTIDE SEQUENCE [LARGE SCALE GENOMIC DNA]</scope>
    <source>
        <strain evidence="4 5">PCN9</strain>
    </source>
</reference>
<accession>A0A6B0SLB0</accession>
<dbReference type="InterPro" id="IPR016192">
    <property type="entry name" value="APOBEC/CMP_deaminase_Zn-bd"/>
</dbReference>
<dbReference type="Gene3D" id="3.40.140.10">
    <property type="entry name" value="Cytidine Deaminase, domain 2"/>
    <property type="match status" value="1"/>
</dbReference>